<keyword evidence="2" id="KW-1185">Reference proteome</keyword>
<evidence type="ECO:0000313" key="1">
    <source>
        <dbReference type="EMBL" id="SDP86707.1"/>
    </source>
</evidence>
<gene>
    <name evidence="1" type="ORF">SAMN05421507_117138</name>
</gene>
<evidence type="ECO:0000313" key="2">
    <source>
        <dbReference type="Proteomes" id="UP000199691"/>
    </source>
</evidence>
<dbReference type="STRING" id="641025.SAMN05421507_117138"/>
<reference evidence="2" key="1">
    <citation type="submission" date="2016-10" db="EMBL/GenBank/DDBJ databases">
        <authorList>
            <person name="Varghese N."/>
            <person name="Submissions S."/>
        </authorList>
    </citation>
    <scope>NUCLEOTIDE SEQUENCE [LARGE SCALE GENOMIC DNA]</scope>
    <source>
        <strain evidence="2">CGMCC 4.6609</strain>
    </source>
</reference>
<accession>A0A1H0W7I8</accession>
<protein>
    <submittedName>
        <fullName evidence="1">Peptide deformylase</fullName>
    </submittedName>
</protein>
<dbReference type="InterPro" id="IPR036821">
    <property type="entry name" value="Peptide_deformylase_sf"/>
</dbReference>
<dbReference type="EMBL" id="FNIX01000017">
    <property type="protein sequence ID" value="SDP86707.1"/>
    <property type="molecule type" value="Genomic_DNA"/>
</dbReference>
<name>A0A1H0W7I8_9PSEU</name>
<dbReference type="SUPFAM" id="SSF56420">
    <property type="entry name" value="Peptide deformylase"/>
    <property type="match status" value="1"/>
</dbReference>
<organism evidence="1 2">
    <name type="scientific">Lentzea jiangxiensis</name>
    <dbReference type="NCBI Taxonomy" id="641025"/>
    <lineage>
        <taxon>Bacteria</taxon>
        <taxon>Bacillati</taxon>
        <taxon>Actinomycetota</taxon>
        <taxon>Actinomycetes</taxon>
        <taxon>Pseudonocardiales</taxon>
        <taxon>Pseudonocardiaceae</taxon>
        <taxon>Lentzea</taxon>
    </lineage>
</organism>
<dbReference type="AlphaFoldDB" id="A0A1H0W7I8"/>
<dbReference type="Proteomes" id="UP000199691">
    <property type="component" value="Unassembled WGS sequence"/>
</dbReference>
<sequence>MAMRDIRLFGDPVPTSPVDPVTRFDRNLEGLVADSLDTVEPDGRAGLVALRIGVGCGCSATTCRRRAAAGAGT</sequence>
<proteinExistence type="predicted"/>